<accession>A0A9Q8CGP1</accession>
<evidence type="ECO:0000313" key="2">
    <source>
        <dbReference type="EMBL" id="SVN66780.1"/>
    </source>
</evidence>
<sequence length="299" mass="34733">MITTEQHFNEAKDLLNFLCSWNNNLSGYVFRGHSDESFQLLPSVLRDNSRYLADNQYPRTKVPGQLRNSDREWHQIQHERIILRDFYKLADNHGLKVPNVEKLRNSLIGRYDYNFTQQGRIEWLSQDILEVAALAQHYGIPTRLLDWSYDPFVSSYFAASGVTDDSGNLAVWCFNAEYLSTWLNLNSRLKLKLIIPPYSENSNLSAQRGLFTHMPVEFDFSNNDNASIPVDRTPLDIKLDNILPPEPYTQNREKIFLKLTLPCSKAKDLLKFLLQQGYGEARIYPGYKGIANQVMRKYK</sequence>
<dbReference type="Pfam" id="PF08867">
    <property type="entry name" value="FRG"/>
    <property type="match status" value="1"/>
</dbReference>
<dbReference type="SMART" id="SM00901">
    <property type="entry name" value="FRG"/>
    <property type="match status" value="1"/>
</dbReference>
<proteinExistence type="predicted"/>
<dbReference type="EMBL" id="UIUC01000027">
    <property type="protein sequence ID" value="SVN66780.1"/>
    <property type="molecule type" value="Genomic_DNA"/>
</dbReference>
<feature type="domain" description="FRG" evidence="1">
    <location>
        <begin position="24"/>
        <end position="172"/>
    </location>
</feature>
<gene>
    <name evidence="2" type="ORF">SAMEA3649591_04836</name>
</gene>
<dbReference type="RefSeq" id="WP_022644628.1">
    <property type="nucleotide sequence ID" value="NZ_AP023453.1"/>
</dbReference>
<reference evidence="2 3" key="1">
    <citation type="submission" date="2018-08" db="EMBL/GenBank/DDBJ databases">
        <authorList>
            <consortium name="Pathogen Informatics"/>
        </authorList>
    </citation>
    <scope>NUCLEOTIDE SEQUENCE [LARGE SCALE GENOMIC DNA]</scope>
    <source>
        <strain evidence="2 3">EuSCAPE_GR003</strain>
    </source>
</reference>
<dbReference type="AlphaFoldDB" id="A0A9Q8CGP1"/>
<dbReference type="Proteomes" id="UP000258905">
    <property type="component" value="Unassembled WGS sequence"/>
</dbReference>
<evidence type="ECO:0000313" key="3">
    <source>
        <dbReference type="Proteomes" id="UP000258905"/>
    </source>
</evidence>
<comment type="caution">
    <text evidence="2">The sequence shown here is derived from an EMBL/GenBank/DDBJ whole genome shotgun (WGS) entry which is preliminary data.</text>
</comment>
<name>A0A9Q8CGP1_KLEPN</name>
<organism evidence="2 3">
    <name type="scientific">Klebsiella pneumoniae</name>
    <dbReference type="NCBI Taxonomy" id="573"/>
    <lineage>
        <taxon>Bacteria</taxon>
        <taxon>Pseudomonadati</taxon>
        <taxon>Pseudomonadota</taxon>
        <taxon>Gammaproteobacteria</taxon>
        <taxon>Enterobacterales</taxon>
        <taxon>Enterobacteriaceae</taxon>
        <taxon>Klebsiella/Raoultella group</taxon>
        <taxon>Klebsiella</taxon>
        <taxon>Klebsiella pneumoniae complex</taxon>
    </lineage>
</organism>
<dbReference type="InterPro" id="IPR014966">
    <property type="entry name" value="FRG-dom"/>
</dbReference>
<evidence type="ECO:0000259" key="1">
    <source>
        <dbReference type="SMART" id="SM00901"/>
    </source>
</evidence>
<protein>
    <submittedName>
        <fullName evidence="2">FRG domain</fullName>
    </submittedName>
</protein>